<protein>
    <submittedName>
        <fullName evidence="1">Uncharacterized protein</fullName>
    </submittedName>
</protein>
<accession>A0ACB6ZNQ1</accession>
<gene>
    <name evidence="1" type="ORF">BDM02DRAFT_3065985</name>
</gene>
<name>A0ACB6ZNQ1_THEGA</name>
<comment type="caution">
    <text evidence="1">The sequence shown here is derived from an EMBL/GenBank/DDBJ whole genome shotgun (WGS) entry which is preliminary data.</text>
</comment>
<dbReference type="EMBL" id="MU117976">
    <property type="protein sequence ID" value="KAF9651385.1"/>
    <property type="molecule type" value="Genomic_DNA"/>
</dbReference>
<organism evidence="1 2">
    <name type="scientific">Thelephora ganbajun</name>
    <name type="common">Ganba fungus</name>
    <dbReference type="NCBI Taxonomy" id="370292"/>
    <lineage>
        <taxon>Eukaryota</taxon>
        <taxon>Fungi</taxon>
        <taxon>Dikarya</taxon>
        <taxon>Basidiomycota</taxon>
        <taxon>Agaricomycotina</taxon>
        <taxon>Agaricomycetes</taxon>
        <taxon>Thelephorales</taxon>
        <taxon>Thelephoraceae</taxon>
        <taxon>Thelephora</taxon>
    </lineage>
</organism>
<feature type="non-terminal residue" evidence="1">
    <location>
        <position position="1"/>
    </location>
</feature>
<dbReference type="Proteomes" id="UP000886501">
    <property type="component" value="Unassembled WGS sequence"/>
</dbReference>
<reference evidence="1" key="1">
    <citation type="submission" date="2019-10" db="EMBL/GenBank/DDBJ databases">
        <authorList>
            <consortium name="DOE Joint Genome Institute"/>
            <person name="Kuo A."/>
            <person name="Miyauchi S."/>
            <person name="Kiss E."/>
            <person name="Drula E."/>
            <person name="Kohler A."/>
            <person name="Sanchez-Garcia M."/>
            <person name="Andreopoulos B."/>
            <person name="Barry K.W."/>
            <person name="Bonito G."/>
            <person name="Buee M."/>
            <person name="Carver A."/>
            <person name="Chen C."/>
            <person name="Cichocki N."/>
            <person name="Clum A."/>
            <person name="Culley D."/>
            <person name="Crous P.W."/>
            <person name="Fauchery L."/>
            <person name="Girlanda M."/>
            <person name="Hayes R."/>
            <person name="Keri Z."/>
            <person name="Labutti K."/>
            <person name="Lipzen A."/>
            <person name="Lombard V."/>
            <person name="Magnuson J."/>
            <person name="Maillard F."/>
            <person name="Morin E."/>
            <person name="Murat C."/>
            <person name="Nolan M."/>
            <person name="Ohm R."/>
            <person name="Pangilinan J."/>
            <person name="Pereira M."/>
            <person name="Perotto S."/>
            <person name="Peter M."/>
            <person name="Riley R."/>
            <person name="Sitrit Y."/>
            <person name="Stielow B."/>
            <person name="Szollosi G."/>
            <person name="Zifcakova L."/>
            <person name="Stursova M."/>
            <person name="Spatafora J.W."/>
            <person name="Tedersoo L."/>
            <person name="Vaario L.-M."/>
            <person name="Yamada A."/>
            <person name="Yan M."/>
            <person name="Wang P."/>
            <person name="Xu J."/>
            <person name="Bruns T."/>
            <person name="Baldrian P."/>
            <person name="Vilgalys R."/>
            <person name="Henrissat B."/>
            <person name="Grigoriev I.V."/>
            <person name="Hibbett D."/>
            <person name="Nagy L.G."/>
            <person name="Martin F.M."/>
        </authorList>
    </citation>
    <scope>NUCLEOTIDE SEQUENCE</scope>
    <source>
        <strain evidence="1">P2</strain>
    </source>
</reference>
<keyword evidence="2" id="KW-1185">Reference proteome</keyword>
<evidence type="ECO:0000313" key="1">
    <source>
        <dbReference type="EMBL" id="KAF9651385.1"/>
    </source>
</evidence>
<proteinExistence type="predicted"/>
<evidence type="ECO:0000313" key="2">
    <source>
        <dbReference type="Proteomes" id="UP000886501"/>
    </source>
</evidence>
<sequence length="86" mass="9821">NLPHHLTWLQNITISLCIDQEGFRAIFPTFKLASTDPDSAMKLDVGMAEFMPLKRESFVFHYSTLDTSPSIRRLSVNGDESRDYLS</sequence>
<reference evidence="1" key="2">
    <citation type="journal article" date="2020" name="Nat. Commun.">
        <title>Large-scale genome sequencing of mycorrhizal fungi provides insights into the early evolution of symbiotic traits.</title>
        <authorList>
            <person name="Miyauchi S."/>
            <person name="Kiss E."/>
            <person name="Kuo A."/>
            <person name="Drula E."/>
            <person name="Kohler A."/>
            <person name="Sanchez-Garcia M."/>
            <person name="Morin E."/>
            <person name="Andreopoulos B."/>
            <person name="Barry K.W."/>
            <person name="Bonito G."/>
            <person name="Buee M."/>
            <person name="Carver A."/>
            <person name="Chen C."/>
            <person name="Cichocki N."/>
            <person name="Clum A."/>
            <person name="Culley D."/>
            <person name="Crous P.W."/>
            <person name="Fauchery L."/>
            <person name="Girlanda M."/>
            <person name="Hayes R.D."/>
            <person name="Keri Z."/>
            <person name="LaButti K."/>
            <person name="Lipzen A."/>
            <person name="Lombard V."/>
            <person name="Magnuson J."/>
            <person name="Maillard F."/>
            <person name="Murat C."/>
            <person name="Nolan M."/>
            <person name="Ohm R.A."/>
            <person name="Pangilinan J."/>
            <person name="Pereira M.F."/>
            <person name="Perotto S."/>
            <person name="Peter M."/>
            <person name="Pfister S."/>
            <person name="Riley R."/>
            <person name="Sitrit Y."/>
            <person name="Stielow J.B."/>
            <person name="Szollosi G."/>
            <person name="Zifcakova L."/>
            <person name="Stursova M."/>
            <person name="Spatafora J.W."/>
            <person name="Tedersoo L."/>
            <person name="Vaario L.M."/>
            <person name="Yamada A."/>
            <person name="Yan M."/>
            <person name="Wang P."/>
            <person name="Xu J."/>
            <person name="Bruns T."/>
            <person name="Baldrian P."/>
            <person name="Vilgalys R."/>
            <person name="Dunand C."/>
            <person name="Henrissat B."/>
            <person name="Grigoriev I.V."/>
            <person name="Hibbett D."/>
            <person name="Nagy L.G."/>
            <person name="Martin F.M."/>
        </authorList>
    </citation>
    <scope>NUCLEOTIDE SEQUENCE</scope>
    <source>
        <strain evidence="1">P2</strain>
    </source>
</reference>
<feature type="non-terminal residue" evidence="1">
    <location>
        <position position="86"/>
    </location>
</feature>